<evidence type="ECO:0000313" key="3">
    <source>
        <dbReference type="EMBL" id="QQB46706.1"/>
    </source>
</evidence>
<evidence type="ECO:0000256" key="2">
    <source>
        <dbReference type="SAM" id="SignalP"/>
    </source>
</evidence>
<feature type="chain" id="PRO_5034663194" description="Secreted protein" evidence="2">
    <location>
        <begin position="26"/>
        <end position="164"/>
    </location>
</feature>
<keyword evidence="1" id="KW-1133">Transmembrane helix</keyword>
<dbReference type="Proteomes" id="UP000596145">
    <property type="component" value="Chromosome"/>
</dbReference>
<name>A0A7T4EG13_9CORY</name>
<evidence type="ECO:0008006" key="5">
    <source>
        <dbReference type="Google" id="ProtNLM"/>
    </source>
</evidence>
<reference evidence="3 4" key="1">
    <citation type="submission" date="2020-12" db="EMBL/GenBank/DDBJ databases">
        <title>FDA dAtabase for Regulatory Grade micrObial Sequences (FDA-ARGOS): Supporting development and validation of Infectious Disease Dx tests.</title>
        <authorList>
            <person name="Sproer C."/>
            <person name="Gronow S."/>
            <person name="Severitt S."/>
            <person name="Schroder I."/>
            <person name="Tallon L."/>
            <person name="Sadzewicz L."/>
            <person name="Zhao X."/>
            <person name="Boylan J."/>
            <person name="Ott S."/>
            <person name="Bowen H."/>
            <person name="Vavikolanu K."/>
            <person name="Mehta A."/>
            <person name="Aluvathingal J."/>
            <person name="Nadendla S."/>
            <person name="Lowell S."/>
            <person name="Myers T."/>
            <person name="Yan Y."/>
            <person name="Sichtig H."/>
        </authorList>
    </citation>
    <scope>NUCLEOTIDE SEQUENCE [LARGE SCALE GENOMIC DNA]</scope>
    <source>
        <strain evidence="3 4">FDAARGOS_1053</strain>
    </source>
</reference>
<feature type="signal peptide" evidence="2">
    <location>
        <begin position="1"/>
        <end position="25"/>
    </location>
</feature>
<organism evidence="3 4">
    <name type="scientific">Corynebacterium glucuronolyticum</name>
    <dbReference type="NCBI Taxonomy" id="39791"/>
    <lineage>
        <taxon>Bacteria</taxon>
        <taxon>Bacillati</taxon>
        <taxon>Actinomycetota</taxon>
        <taxon>Actinomycetes</taxon>
        <taxon>Mycobacteriales</taxon>
        <taxon>Corynebacteriaceae</taxon>
        <taxon>Corynebacterium</taxon>
    </lineage>
</organism>
<dbReference type="AlphaFoldDB" id="A0A7T4EG13"/>
<evidence type="ECO:0000256" key="1">
    <source>
        <dbReference type="SAM" id="Phobius"/>
    </source>
</evidence>
<feature type="transmembrane region" description="Helical" evidence="1">
    <location>
        <begin position="49"/>
        <end position="71"/>
    </location>
</feature>
<sequence>MMFCVKKKMIALAVAAVTAAAPAYAETPPQNTSSFYEEDGETLTPGAVAVVSVVSTIGVLGLIAAGGAWAVSQGLLPNPFAPAPPARPMYNDLCSEQEVLQPARGADGSQLVCVFAGRDFRWVYGPRPLGIGTAHEGGYCTVDGGQDDQGRMMMCLDNEWIYGP</sequence>
<keyword evidence="1" id="KW-0812">Transmembrane</keyword>
<keyword evidence="1" id="KW-0472">Membrane</keyword>
<dbReference type="EMBL" id="CP066007">
    <property type="protein sequence ID" value="QQB46706.1"/>
    <property type="molecule type" value="Genomic_DNA"/>
</dbReference>
<proteinExistence type="predicted"/>
<protein>
    <recommendedName>
        <fullName evidence="5">Secreted protein</fullName>
    </recommendedName>
</protein>
<dbReference type="OrthoDB" id="4237360at2"/>
<gene>
    <name evidence="3" type="ORF">I6I10_01815</name>
</gene>
<evidence type="ECO:0000313" key="4">
    <source>
        <dbReference type="Proteomes" id="UP000596145"/>
    </source>
</evidence>
<keyword evidence="2" id="KW-0732">Signal</keyword>
<accession>A0A7T4EG13</accession>